<feature type="region of interest" description="Disordered" evidence="4">
    <location>
        <begin position="621"/>
        <end position="706"/>
    </location>
</feature>
<feature type="domain" description="Myb-like" evidence="5">
    <location>
        <begin position="572"/>
        <end position="611"/>
    </location>
</feature>
<dbReference type="CDD" id="cd00167">
    <property type="entry name" value="SANT"/>
    <property type="match status" value="1"/>
</dbReference>
<dbReference type="EMBL" id="CP119959">
    <property type="protein sequence ID" value="WFD38807.1"/>
    <property type="molecule type" value="Genomic_DNA"/>
</dbReference>
<dbReference type="SUPFAM" id="SSF46689">
    <property type="entry name" value="Homeodomain-like"/>
    <property type="match status" value="1"/>
</dbReference>
<feature type="region of interest" description="Disordered" evidence="4">
    <location>
        <begin position="1"/>
        <end position="24"/>
    </location>
</feature>
<feature type="region of interest" description="Disordered" evidence="4">
    <location>
        <begin position="41"/>
        <end position="74"/>
    </location>
</feature>
<keyword evidence="3" id="KW-0539">Nucleus</keyword>
<feature type="region of interest" description="Disordered" evidence="4">
    <location>
        <begin position="297"/>
        <end position="320"/>
    </location>
</feature>
<dbReference type="PANTHER" id="PTHR46380:SF2">
    <property type="entry name" value="CYCLIN-D-BINDING MYB-LIKE TRANSCRIPTION FACTOR 1"/>
    <property type="match status" value="1"/>
</dbReference>
<dbReference type="InterPro" id="IPR017884">
    <property type="entry name" value="SANT_dom"/>
</dbReference>
<keyword evidence="9" id="KW-1185">Reference proteome</keyword>
<feature type="compositionally biased region" description="Polar residues" evidence="4">
    <location>
        <begin position="625"/>
        <end position="649"/>
    </location>
</feature>
<feature type="region of interest" description="Disordered" evidence="4">
    <location>
        <begin position="342"/>
        <end position="388"/>
    </location>
</feature>
<evidence type="ECO:0000313" key="9">
    <source>
        <dbReference type="Proteomes" id="UP001217754"/>
    </source>
</evidence>
<dbReference type="PROSITE" id="PS51293">
    <property type="entry name" value="SANT"/>
    <property type="match status" value="1"/>
</dbReference>
<feature type="region of interest" description="Disordered" evidence="4">
    <location>
        <begin position="208"/>
        <end position="261"/>
    </location>
</feature>
<evidence type="ECO:0000256" key="1">
    <source>
        <dbReference type="ARBA" id="ARBA00004123"/>
    </source>
</evidence>
<evidence type="ECO:0000256" key="3">
    <source>
        <dbReference type="ARBA" id="ARBA00023242"/>
    </source>
</evidence>
<feature type="compositionally biased region" description="Polar residues" evidence="4">
    <location>
        <begin position="419"/>
        <end position="429"/>
    </location>
</feature>
<dbReference type="GO" id="GO:0003700">
    <property type="term" value="F:DNA-binding transcription factor activity"/>
    <property type="evidence" value="ECO:0007669"/>
    <property type="project" value="TreeGrafter"/>
</dbReference>
<comment type="subcellular location">
    <subcellularLocation>
        <location evidence="1">Nucleus</location>
    </subcellularLocation>
</comment>
<feature type="compositionally biased region" description="Polar residues" evidence="4">
    <location>
        <begin position="536"/>
        <end position="552"/>
    </location>
</feature>
<dbReference type="PROSITE" id="PS50090">
    <property type="entry name" value="MYB_LIKE"/>
    <property type="match status" value="1"/>
</dbReference>
<evidence type="ECO:0000256" key="2">
    <source>
        <dbReference type="ARBA" id="ARBA00023125"/>
    </source>
</evidence>
<dbReference type="Proteomes" id="UP001217754">
    <property type="component" value="Chromosome 2"/>
</dbReference>
<proteinExistence type="predicted"/>
<accession>A0AAF0F1H5</accession>
<dbReference type="Gene3D" id="1.10.10.60">
    <property type="entry name" value="Homeodomain-like"/>
    <property type="match status" value="1"/>
</dbReference>
<dbReference type="RefSeq" id="XP_060121704.1">
    <property type="nucleotide sequence ID" value="XM_060265721.1"/>
</dbReference>
<evidence type="ECO:0000256" key="4">
    <source>
        <dbReference type="SAM" id="MobiDB-lite"/>
    </source>
</evidence>
<protein>
    <submittedName>
        <fullName evidence="8">Uncharacterized protein</fullName>
    </submittedName>
</protein>
<gene>
    <name evidence="8" type="ORF">MJAP1_001771</name>
</gene>
<dbReference type="GeneID" id="85225420"/>
<name>A0AAF0F1H5_9BASI</name>
<feature type="compositionally biased region" description="Low complexity" evidence="4">
    <location>
        <begin position="670"/>
        <end position="685"/>
    </location>
</feature>
<reference evidence="8" key="1">
    <citation type="submission" date="2023-03" db="EMBL/GenBank/DDBJ databases">
        <title>Mating type loci evolution in Malassezia.</title>
        <authorList>
            <person name="Coelho M.A."/>
        </authorList>
    </citation>
    <scope>NUCLEOTIDE SEQUENCE</scope>
    <source>
        <strain evidence="8">CBS 9431</strain>
    </source>
</reference>
<dbReference type="Pfam" id="PF00249">
    <property type="entry name" value="Myb_DNA-binding"/>
    <property type="match status" value="1"/>
</dbReference>
<evidence type="ECO:0000259" key="7">
    <source>
        <dbReference type="PROSITE" id="PS51294"/>
    </source>
</evidence>
<evidence type="ECO:0000313" key="8">
    <source>
        <dbReference type="EMBL" id="WFD38807.1"/>
    </source>
</evidence>
<dbReference type="PANTHER" id="PTHR46380">
    <property type="entry name" value="CYCLIN-D-BINDING MYB-LIKE TRANSCRIPTION FACTOR 1"/>
    <property type="match status" value="1"/>
</dbReference>
<organism evidence="8 9">
    <name type="scientific">Malassezia japonica</name>
    <dbReference type="NCBI Taxonomy" id="223818"/>
    <lineage>
        <taxon>Eukaryota</taxon>
        <taxon>Fungi</taxon>
        <taxon>Dikarya</taxon>
        <taxon>Basidiomycota</taxon>
        <taxon>Ustilaginomycotina</taxon>
        <taxon>Malasseziomycetes</taxon>
        <taxon>Malasseziales</taxon>
        <taxon>Malasseziaceae</taxon>
        <taxon>Malassezia</taxon>
    </lineage>
</organism>
<feature type="domain" description="SANT" evidence="6">
    <location>
        <begin position="572"/>
        <end position="619"/>
    </location>
</feature>
<dbReference type="InterPro" id="IPR051651">
    <property type="entry name" value="DMTF1_DNA-bind_reg"/>
</dbReference>
<evidence type="ECO:0000259" key="5">
    <source>
        <dbReference type="PROSITE" id="PS50090"/>
    </source>
</evidence>
<dbReference type="InterPro" id="IPR017930">
    <property type="entry name" value="Myb_dom"/>
</dbReference>
<dbReference type="AlphaFoldDB" id="A0AAF0F1H5"/>
<keyword evidence="2" id="KW-0238">DNA-binding</keyword>
<dbReference type="SMART" id="SM00717">
    <property type="entry name" value="SANT"/>
    <property type="match status" value="1"/>
</dbReference>
<sequence>MNMSDAPAARLYDVPSSAAPQGTPAAWPIYAVPRVAPPAAVAPMQAPREPESMEEQSSDSPRTPSPILGGTDAERVATPGHLTFPQVGLGTMEQEMQLLTSLEDLEEADAPAERAETDNLASEMLERLAAIRRDENAPSPHQAELTTMVETLAQRVQQQQESREKLRHLVRVTRLASLSLLSSLRISYSHMLHAERDINSRLEVELSGSKSQSRMLSDMVSRASLTHDDERRTTPQRASDVPDDERRPPPTPPAAAERNKLLADKRYLRQRVHDAEAQVARLESELEALRPVLLRHSHDEPPIAPSRTPRTPRRHREAVMGDAKSEHLLLAARMLRTLRHAARGHASPGSTLTDNSPTKYKTDALDGPHTPRTREYPTTPKSAVRPRVVTDEQALAPREWAGSAPLSGIDELLHAAQSLRGSETENTSPRVGYRHSEGSTHYESPARASPTRPAWQAPPASAPVFGSPKRRRVSPSAMDIEEHAGHARTPGTDRLSALDVLADQAATHEAPERSPPKTPSEAHHRRTHSSSHPSLDQPSWTPVSQPKTSQSAVKPRGVGGNQSPEKRLPYVRWSAEEDTKLRKAIKEHGQRWEHVARAVGTRSYHQCRQRYLLMRRKEAAANGLASPSKSTGARTPVRTQARPTHSTHPTPFAETREAPPPPPEEEHGSSESSSYDAEGQAHAAPVPVPPQPVFTSPHARRLRGGA</sequence>
<dbReference type="GO" id="GO:0005634">
    <property type="term" value="C:nucleus"/>
    <property type="evidence" value="ECO:0007669"/>
    <property type="project" value="UniProtKB-SubCell"/>
</dbReference>
<dbReference type="InterPro" id="IPR001005">
    <property type="entry name" value="SANT/Myb"/>
</dbReference>
<dbReference type="GO" id="GO:0000976">
    <property type="term" value="F:transcription cis-regulatory region binding"/>
    <property type="evidence" value="ECO:0007669"/>
    <property type="project" value="TreeGrafter"/>
</dbReference>
<feature type="region of interest" description="Disordered" evidence="4">
    <location>
        <begin position="419"/>
        <end position="476"/>
    </location>
</feature>
<dbReference type="InterPro" id="IPR009057">
    <property type="entry name" value="Homeodomain-like_sf"/>
</dbReference>
<evidence type="ECO:0000259" key="6">
    <source>
        <dbReference type="PROSITE" id="PS51293"/>
    </source>
</evidence>
<feature type="compositionally biased region" description="Basic and acidic residues" evidence="4">
    <location>
        <begin position="564"/>
        <end position="573"/>
    </location>
</feature>
<feature type="compositionally biased region" description="Polar residues" evidence="4">
    <location>
        <begin position="348"/>
        <end position="359"/>
    </location>
</feature>
<feature type="domain" description="HTH myb-type" evidence="7">
    <location>
        <begin position="572"/>
        <end position="619"/>
    </location>
</feature>
<dbReference type="PROSITE" id="PS51294">
    <property type="entry name" value="HTH_MYB"/>
    <property type="match status" value="1"/>
</dbReference>
<feature type="region of interest" description="Disordered" evidence="4">
    <location>
        <begin position="505"/>
        <end position="573"/>
    </location>
</feature>